<dbReference type="Gene3D" id="3.30.70.1450">
    <property type="entry name" value="Regulator of K+ conductance, C-terminal domain"/>
    <property type="match status" value="1"/>
</dbReference>
<organism evidence="2 3">
    <name type="scientific">Allisonella histaminiformans</name>
    <dbReference type="NCBI Taxonomy" id="209880"/>
    <lineage>
        <taxon>Bacteria</taxon>
        <taxon>Bacillati</taxon>
        <taxon>Bacillota</taxon>
        <taxon>Negativicutes</taxon>
        <taxon>Veillonellales</taxon>
        <taxon>Veillonellaceae</taxon>
        <taxon>Allisonella</taxon>
    </lineage>
</organism>
<dbReference type="InterPro" id="IPR006037">
    <property type="entry name" value="RCK_C"/>
</dbReference>
<dbReference type="EMBL" id="FMXA01000003">
    <property type="protein sequence ID" value="SDA37126.1"/>
    <property type="molecule type" value="Genomic_DNA"/>
</dbReference>
<dbReference type="GO" id="GO:0008324">
    <property type="term" value="F:monoatomic cation transmembrane transporter activity"/>
    <property type="evidence" value="ECO:0007669"/>
    <property type="project" value="InterPro"/>
</dbReference>
<keyword evidence="3" id="KW-1185">Reference proteome</keyword>
<dbReference type="Gene3D" id="3.40.50.720">
    <property type="entry name" value="NAD(P)-binding Rossmann-like Domain"/>
    <property type="match status" value="1"/>
</dbReference>
<dbReference type="Pfam" id="PF02080">
    <property type="entry name" value="TrkA_C"/>
    <property type="match status" value="1"/>
</dbReference>
<dbReference type="OrthoDB" id="9776294at2"/>
<dbReference type="InterPro" id="IPR036291">
    <property type="entry name" value="NAD(P)-bd_dom_sf"/>
</dbReference>
<sequence length="229" mass="25680">MFNFHSEAKQNVSYGILGTDRFGYTLVEELAESGVDLLVAGKKSADIRELRNVTENAQIIRDYSKTALKDAGFKNCDVVIVCLEDMTDSILATLNLGNMGVKKIISRASSTEHGEILEKLGAEVIYPERDMAVRLASRFKSNLILDFVQLNEVLSIFKAQIPDVLAGKTVLEASLRRSFDLNIIAVVQNGKLIERIRPDMTFQQGDVLFLSGRKEDFSRFIRWADSQKK</sequence>
<evidence type="ECO:0000313" key="3">
    <source>
        <dbReference type="Proteomes" id="UP000199689"/>
    </source>
</evidence>
<reference evidence="2 3" key="1">
    <citation type="submission" date="2016-10" db="EMBL/GenBank/DDBJ databases">
        <authorList>
            <person name="de Groot N.N."/>
        </authorList>
    </citation>
    <scope>NUCLEOTIDE SEQUENCE [LARGE SCALE GENOMIC DNA]</scope>
    <source>
        <strain evidence="2 3">DSM 15230</strain>
    </source>
</reference>
<dbReference type="GeneID" id="87755091"/>
<dbReference type="STRING" id="209880.SAMN02910343_00035"/>
<accession>A0A1G5UVI4</accession>
<evidence type="ECO:0000313" key="2">
    <source>
        <dbReference type="EMBL" id="SDA37126.1"/>
    </source>
</evidence>
<dbReference type="SUPFAM" id="SSF116726">
    <property type="entry name" value="TrkA C-terminal domain-like"/>
    <property type="match status" value="1"/>
</dbReference>
<dbReference type="Proteomes" id="UP000199689">
    <property type="component" value="Unassembled WGS sequence"/>
</dbReference>
<dbReference type="RefSeq" id="WP_091362600.1">
    <property type="nucleotide sequence ID" value="NZ_FMXA01000003.1"/>
</dbReference>
<evidence type="ECO:0000259" key="1">
    <source>
        <dbReference type="PROSITE" id="PS51202"/>
    </source>
</evidence>
<feature type="domain" description="RCK C-terminal" evidence="1">
    <location>
        <begin position="142"/>
        <end position="226"/>
    </location>
</feature>
<dbReference type="InterPro" id="IPR050721">
    <property type="entry name" value="Trk_Ktr_HKT_K-transport"/>
</dbReference>
<dbReference type="InterPro" id="IPR036721">
    <property type="entry name" value="RCK_C_sf"/>
</dbReference>
<gene>
    <name evidence="2" type="ORF">SAMN02910343_00035</name>
</gene>
<proteinExistence type="predicted"/>
<name>A0A1G5UVI4_9FIRM</name>
<protein>
    <submittedName>
        <fullName evidence="2">Trk system potassium uptake protein TrkA</fullName>
    </submittedName>
</protein>
<dbReference type="PANTHER" id="PTHR43833">
    <property type="entry name" value="POTASSIUM CHANNEL PROTEIN 2-RELATED-RELATED"/>
    <property type="match status" value="1"/>
</dbReference>
<dbReference type="SUPFAM" id="SSF51735">
    <property type="entry name" value="NAD(P)-binding Rossmann-fold domains"/>
    <property type="match status" value="1"/>
</dbReference>
<dbReference type="PANTHER" id="PTHR43833:SF7">
    <property type="entry name" value="KTR SYSTEM POTASSIUM UPTAKE PROTEIN C"/>
    <property type="match status" value="1"/>
</dbReference>
<dbReference type="GO" id="GO:0006813">
    <property type="term" value="P:potassium ion transport"/>
    <property type="evidence" value="ECO:0007669"/>
    <property type="project" value="InterPro"/>
</dbReference>
<dbReference type="PROSITE" id="PS51202">
    <property type="entry name" value="RCK_C"/>
    <property type="match status" value="1"/>
</dbReference>
<dbReference type="Pfam" id="PF02254">
    <property type="entry name" value="TrkA_N"/>
    <property type="match status" value="1"/>
</dbReference>
<dbReference type="InterPro" id="IPR003148">
    <property type="entry name" value="RCK_N"/>
</dbReference>
<dbReference type="AlphaFoldDB" id="A0A1G5UVI4"/>